<sequence>MSSGTQSPPLEATGEHQPVGAADKSGQRLEPGVKDVEQRAAYFGGQKNAEDVPNAGGQISDEAIANAQKAAEAIELQRH</sequence>
<evidence type="ECO:0000256" key="1">
    <source>
        <dbReference type="SAM" id="MobiDB-lite"/>
    </source>
</evidence>
<reference evidence="2 3" key="1">
    <citation type="submission" date="2015-07" db="EMBL/GenBank/DDBJ databases">
        <authorList>
            <person name="Noorani M."/>
        </authorList>
    </citation>
    <scope>NUCLEOTIDE SEQUENCE [LARGE SCALE GENOMIC DNA]</scope>
    <source>
        <strain evidence="2">BBA 69670</strain>
    </source>
</reference>
<gene>
    <name evidence="2" type="ORF">RSOLAG22IIIB_02537</name>
</gene>
<organism evidence="2 3">
    <name type="scientific">Rhizoctonia solani</name>
    <dbReference type="NCBI Taxonomy" id="456999"/>
    <lineage>
        <taxon>Eukaryota</taxon>
        <taxon>Fungi</taxon>
        <taxon>Dikarya</taxon>
        <taxon>Basidiomycota</taxon>
        <taxon>Agaricomycotina</taxon>
        <taxon>Agaricomycetes</taxon>
        <taxon>Cantharellales</taxon>
        <taxon>Ceratobasidiaceae</taxon>
        <taxon>Rhizoctonia</taxon>
    </lineage>
</organism>
<evidence type="ECO:0000313" key="3">
    <source>
        <dbReference type="Proteomes" id="UP000044841"/>
    </source>
</evidence>
<keyword evidence="3" id="KW-1185">Reference proteome</keyword>
<evidence type="ECO:0000313" key="2">
    <source>
        <dbReference type="EMBL" id="CUA77522.1"/>
    </source>
</evidence>
<feature type="region of interest" description="Disordered" evidence="1">
    <location>
        <begin position="1"/>
        <end position="58"/>
    </location>
</feature>
<name>A0A0K6GG02_9AGAM</name>
<protein>
    <submittedName>
        <fullName evidence="2">Uncharacterized protein</fullName>
    </submittedName>
</protein>
<proteinExistence type="predicted"/>
<feature type="compositionally biased region" description="Basic and acidic residues" evidence="1">
    <location>
        <begin position="25"/>
        <end position="38"/>
    </location>
</feature>
<dbReference type="Proteomes" id="UP000044841">
    <property type="component" value="Unassembled WGS sequence"/>
</dbReference>
<dbReference type="EMBL" id="CYGV01001844">
    <property type="protein sequence ID" value="CUA77522.1"/>
    <property type="molecule type" value="Genomic_DNA"/>
</dbReference>
<accession>A0A0K6GG02</accession>
<dbReference type="AlphaFoldDB" id="A0A0K6GG02"/>